<evidence type="ECO:0000313" key="2">
    <source>
        <dbReference type="Proteomes" id="UP000197007"/>
    </source>
</evidence>
<name>A0A1Z4BLT9_9FLAO</name>
<dbReference type="Proteomes" id="UP000197007">
    <property type="component" value="Chromosome"/>
</dbReference>
<dbReference type="EMBL" id="CP022022">
    <property type="protein sequence ID" value="ASF42254.1"/>
    <property type="molecule type" value="Genomic_DNA"/>
</dbReference>
<dbReference type="RefSeq" id="WP_088593423.1">
    <property type="nucleotide sequence ID" value="NZ_CP022022.1"/>
</dbReference>
<organism evidence="1 2">
    <name type="scientific">Capnocytophaga endodontalis</name>
    <dbReference type="NCBI Taxonomy" id="2708117"/>
    <lineage>
        <taxon>Bacteria</taxon>
        <taxon>Pseudomonadati</taxon>
        <taxon>Bacteroidota</taxon>
        <taxon>Flavobacteriia</taxon>
        <taxon>Flavobacteriales</taxon>
        <taxon>Flavobacteriaceae</taxon>
        <taxon>Capnocytophaga</taxon>
    </lineage>
</organism>
<keyword evidence="2" id="KW-1185">Reference proteome</keyword>
<protein>
    <submittedName>
        <fullName evidence="1">Uncharacterized protein</fullName>
    </submittedName>
</protein>
<proteinExistence type="predicted"/>
<dbReference type="KEGG" id="capn:CBG49_03635"/>
<reference evidence="2" key="1">
    <citation type="submission" date="2017-06" db="EMBL/GenBank/DDBJ databases">
        <title>Complete genome sequence of Capnocytophaga sp. KCOM 1579 (=ChDC OS43) isolated from a human refractory periapical abscess lesion.</title>
        <authorList>
            <person name="Kook J.-K."/>
            <person name="Park S.-N."/>
            <person name="Lim Y.K."/>
            <person name="Roh H."/>
        </authorList>
    </citation>
    <scope>NUCLEOTIDE SEQUENCE [LARGE SCALE GENOMIC DNA]</scope>
    <source>
        <strain evidence="2">ChDC OS43</strain>
    </source>
</reference>
<accession>A0A1Z4BLT9</accession>
<evidence type="ECO:0000313" key="1">
    <source>
        <dbReference type="EMBL" id="ASF42254.1"/>
    </source>
</evidence>
<gene>
    <name evidence="1" type="ORF">CBG49_03635</name>
</gene>
<dbReference type="AlphaFoldDB" id="A0A1Z4BLT9"/>
<sequence>MKPRKAYQTLENRNNPDKIEEQGPFLCSHKNAWLGKGYYFWDSFIENAHWWGQKGARYKNGYVICESTFELDEDKCFNLIDNPEHLELFDFTKKTLIKQQIHNNPVVPRVIEFLKQRENFKYEAIRANGINSKNEYRTSFVINGHQYLESFPAIQICFLTKNALNRKGFKIVYPEEYAEGFVV</sequence>